<dbReference type="InterPro" id="IPR026307">
    <property type="entry name" value="TMEM132"/>
</dbReference>
<evidence type="ECO:0000313" key="2">
    <source>
        <dbReference type="EMBL" id="ODM98857.1"/>
    </source>
</evidence>
<dbReference type="PANTHER" id="PTHR13388:SF11">
    <property type="entry name" value="DETONATOR, ISOFORM E"/>
    <property type="match status" value="1"/>
</dbReference>
<keyword evidence="2" id="KW-0472">Membrane</keyword>
<evidence type="ECO:0000313" key="3">
    <source>
        <dbReference type="Proteomes" id="UP000094527"/>
    </source>
</evidence>
<dbReference type="OrthoDB" id="7451754at2759"/>
<protein>
    <submittedName>
        <fullName evidence="2">Transmembrane protein</fullName>
    </submittedName>
</protein>
<proteinExistence type="predicted"/>
<comment type="caution">
    <text evidence="2">The sequence shown here is derived from an EMBL/GenBank/DDBJ whole genome shotgun (WGS) entry which is preliminary data.</text>
</comment>
<feature type="domain" description="Transmembrane protein family 132 fourth" evidence="1">
    <location>
        <begin position="94"/>
        <end position="190"/>
    </location>
</feature>
<dbReference type="InterPro" id="IPR031437">
    <property type="entry name" value="Ig_TMEM132_4th"/>
</dbReference>
<organism evidence="2 3">
    <name type="scientific">Orchesella cincta</name>
    <name type="common">Springtail</name>
    <name type="synonym">Podura cincta</name>
    <dbReference type="NCBI Taxonomy" id="48709"/>
    <lineage>
        <taxon>Eukaryota</taxon>
        <taxon>Metazoa</taxon>
        <taxon>Ecdysozoa</taxon>
        <taxon>Arthropoda</taxon>
        <taxon>Hexapoda</taxon>
        <taxon>Collembola</taxon>
        <taxon>Entomobryomorpha</taxon>
        <taxon>Entomobryoidea</taxon>
        <taxon>Orchesellidae</taxon>
        <taxon>Orchesellinae</taxon>
        <taxon>Orchesella</taxon>
    </lineage>
</organism>
<accession>A0A1D2N0M7</accession>
<name>A0A1D2N0M7_ORCCI</name>
<reference evidence="2 3" key="1">
    <citation type="journal article" date="2016" name="Genome Biol. Evol.">
        <title>Gene Family Evolution Reflects Adaptation to Soil Environmental Stressors in the Genome of the Collembolan Orchesella cincta.</title>
        <authorList>
            <person name="Faddeeva-Vakhrusheva A."/>
            <person name="Derks M.F."/>
            <person name="Anvar S.Y."/>
            <person name="Agamennone V."/>
            <person name="Suring W."/>
            <person name="Smit S."/>
            <person name="van Straalen N.M."/>
            <person name="Roelofs D."/>
        </authorList>
    </citation>
    <scope>NUCLEOTIDE SEQUENCE [LARGE SCALE GENOMIC DNA]</scope>
    <source>
        <tissue evidence="2">Mixed pool</tissue>
    </source>
</reference>
<dbReference type="Pfam" id="PF16070">
    <property type="entry name" value="Ig_TMEM132_4th"/>
    <property type="match status" value="1"/>
</dbReference>
<gene>
    <name evidence="2" type="ORF">Ocin01_07820</name>
</gene>
<dbReference type="PANTHER" id="PTHR13388">
    <property type="entry name" value="DETONATOR, ISOFORM E"/>
    <property type="match status" value="1"/>
</dbReference>
<dbReference type="EMBL" id="LJIJ01000316">
    <property type="protein sequence ID" value="ODM98857.1"/>
    <property type="molecule type" value="Genomic_DNA"/>
</dbReference>
<keyword evidence="3" id="KW-1185">Reference proteome</keyword>
<sequence>MVPYNCSEIYKHTKPVLVFVHGSNEGEEVFNWILEASEEAGDDLDRGRVVWILRYVIQPSADSSWMKKDPFSNFGDERHKLTTRLEIQKDDIQAVLPIAKSWEVVNAAVLNGKQVSRPMKIFIVSRAGQVADVTLQASCRSLDESVLKVSSSCTSVYVDGSESRGSTNATIIIKYGTYEGAAEFTVWMPEFPLDIQLSDARLNQIKGWRVPNGLREYVCFFKFLNVFLLVTGVDLDHDDVDYFPLGSICFQSFPLWYFDDDVTMYHKCIKDILEAHKSLILKITGGKKRRWRKIKPETFSPFQSNRNLAVGIDKRDLLPVCGTVPKGVLRKKAVAMEKMHESSFLDVNNA</sequence>
<dbReference type="STRING" id="48709.A0A1D2N0M7"/>
<dbReference type="Proteomes" id="UP000094527">
    <property type="component" value="Unassembled WGS sequence"/>
</dbReference>
<dbReference type="AlphaFoldDB" id="A0A1D2N0M7"/>
<keyword evidence="2" id="KW-0812">Transmembrane</keyword>
<evidence type="ECO:0000259" key="1">
    <source>
        <dbReference type="Pfam" id="PF16070"/>
    </source>
</evidence>